<gene>
    <name evidence="9" type="ORF">EW093_11715</name>
</gene>
<dbReference type="AlphaFoldDB" id="A0A5C1QED8"/>
<dbReference type="PROSITE" id="PS00198">
    <property type="entry name" value="4FE4S_FER_1"/>
    <property type="match status" value="2"/>
</dbReference>
<sequence>MKLKAINQLRTVIEVFFLVFFIGLTINNKLQLWFGIFLIGTILSTIIGRYYCGWICPMNTLFRPIDFIYRKFKIKRLKPPVILSKTWLRYLFLILFVVSMVAVRVIHIKINILLYVVILSVFITLFIEESFWHKAVCPFGTILSLTSRKSTISMNIDENNCISCGKCQKVCPSESISTKENKKRFNLKQECLMCYQCIEACPVKVCNITK</sequence>
<dbReference type="Pfam" id="PF13237">
    <property type="entry name" value="Fer4_10"/>
    <property type="match status" value="1"/>
</dbReference>
<reference evidence="9 10" key="2">
    <citation type="submission" date="2019-09" db="EMBL/GenBank/DDBJ databases">
        <title>Complete Genome Sequence and Methylome Analysis of free living Spirochaetas.</title>
        <authorList>
            <person name="Leshcheva N."/>
            <person name="Mikheeva N."/>
        </authorList>
    </citation>
    <scope>NUCLEOTIDE SEQUENCE [LARGE SCALE GENOMIC DNA]</scope>
    <source>
        <strain evidence="9 10">P</strain>
    </source>
</reference>
<dbReference type="PANTHER" id="PTHR30176:SF3">
    <property type="entry name" value="FERREDOXIN-TYPE PROTEIN NAPH"/>
    <property type="match status" value="1"/>
</dbReference>
<feature type="transmembrane region" description="Helical" evidence="7">
    <location>
        <begin position="87"/>
        <end position="106"/>
    </location>
</feature>
<reference evidence="9 10" key="1">
    <citation type="submission" date="2019-02" db="EMBL/GenBank/DDBJ databases">
        <authorList>
            <person name="Fomenkov A."/>
            <person name="Dubinina G."/>
            <person name="Grabovich M."/>
            <person name="Vincze T."/>
            <person name="Roberts R.J."/>
        </authorList>
    </citation>
    <scope>NUCLEOTIDE SEQUENCE [LARGE SCALE GENOMIC DNA]</scope>
    <source>
        <strain evidence="9 10">P</strain>
    </source>
</reference>
<protein>
    <submittedName>
        <fullName evidence="9">4Fe-4S dicluster domain-containing protein</fullName>
    </submittedName>
</protein>
<dbReference type="Proteomes" id="UP000323824">
    <property type="component" value="Chromosome"/>
</dbReference>
<keyword evidence="2" id="KW-0004">4Fe-4S</keyword>
<name>A0A5C1QED8_9SPIO</name>
<keyword evidence="3" id="KW-0479">Metal-binding</keyword>
<organism evidence="9 10">
    <name type="scientific">Thiospirochaeta perfilievii</name>
    <dbReference type="NCBI Taxonomy" id="252967"/>
    <lineage>
        <taxon>Bacteria</taxon>
        <taxon>Pseudomonadati</taxon>
        <taxon>Spirochaetota</taxon>
        <taxon>Spirochaetia</taxon>
        <taxon>Spirochaetales</taxon>
        <taxon>Spirochaetaceae</taxon>
        <taxon>Thiospirochaeta</taxon>
    </lineage>
</organism>
<evidence type="ECO:0000256" key="2">
    <source>
        <dbReference type="ARBA" id="ARBA00022485"/>
    </source>
</evidence>
<dbReference type="PROSITE" id="PS51379">
    <property type="entry name" value="4FE4S_FER_2"/>
    <property type="match status" value="2"/>
</dbReference>
<evidence type="ECO:0000256" key="1">
    <source>
        <dbReference type="ARBA" id="ARBA00022448"/>
    </source>
</evidence>
<dbReference type="Gene3D" id="3.30.70.20">
    <property type="match status" value="1"/>
</dbReference>
<dbReference type="EMBL" id="CP035807">
    <property type="protein sequence ID" value="QEN05349.1"/>
    <property type="molecule type" value="Genomic_DNA"/>
</dbReference>
<feature type="domain" description="4Fe-4S ferredoxin-type" evidence="8">
    <location>
        <begin position="183"/>
        <end position="210"/>
    </location>
</feature>
<feature type="transmembrane region" description="Helical" evidence="7">
    <location>
        <begin position="9"/>
        <end position="26"/>
    </location>
</feature>
<evidence type="ECO:0000313" key="10">
    <source>
        <dbReference type="Proteomes" id="UP000323824"/>
    </source>
</evidence>
<evidence type="ECO:0000256" key="7">
    <source>
        <dbReference type="SAM" id="Phobius"/>
    </source>
</evidence>
<keyword evidence="1" id="KW-0813">Transport</keyword>
<dbReference type="InterPro" id="IPR051684">
    <property type="entry name" value="Electron_Trans/Redox"/>
</dbReference>
<dbReference type="GO" id="GO:0046872">
    <property type="term" value="F:metal ion binding"/>
    <property type="evidence" value="ECO:0007669"/>
    <property type="project" value="UniProtKB-KW"/>
</dbReference>
<evidence type="ECO:0000256" key="3">
    <source>
        <dbReference type="ARBA" id="ARBA00022723"/>
    </source>
</evidence>
<dbReference type="InterPro" id="IPR017900">
    <property type="entry name" value="4Fe4S_Fe_S_CS"/>
</dbReference>
<dbReference type="RefSeq" id="WP_149568587.1">
    <property type="nucleotide sequence ID" value="NZ_CP035807.1"/>
</dbReference>
<dbReference type="GO" id="GO:0005886">
    <property type="term" value="C:plasma membrane"/>
    <property type="evidence" value="ECO:0007669"/>
    <property type="project" value="TreeGrafter"/>
</dbReference>
<dbReference type="GO" id="GO:0051539">
    <property type="term" value="F:4 iron, 4 sulfur cluster binding"/>
    <property type="evidence" value="ECO:0007669"/>
    <property type="project" value="UniProtKB-KW"/>
</dbReference>
<keyword evidence="7" id="KW-0812">Transmembrane</keyword>
<keyword evidence="7" id="KW-1133">Transmembrane helix</keyword>
<keyword evidence="4" id="KW-0249">Electron transport</keyword>
<dbReference type="SUPFAM" id="SSF54862">
    <property type="entry name" value="4Fe-4S ferredoxins"/>
    <property type="match status" value="1"/>
</dbReference>
<feature type="domain" description="4Fe-4S ferredoxin-type" evidence="8">
    <location>
        <begin position="152"/>
        <end position="181"/>
    </location>
</feature>
<evidence type="ECO:0000259" key="8">
    <source>
        <dbReference type="PROSITE" id="PS51379"/>
    </source>
</evidence>
<feature type="transmembrane region" description="Helical" evidence="7">
    <location>
        <begin position="112"/>
        <end position="132"/>
    </location>
</feature>
<evidence type="ECO:0000313" key="9">
    <source>
        <dbReference type="EMBL" id="QEN05349.1"/>
    </source>
</evidence>
<dbReference type="Pfam" id="PF12801">
    <property type="entry name" value="Fer4_5"/>
    <property type="match status" value="2"/>
</dbReference>
<accession>A0A5C1QED8</accession>
<evidence type="ECO:0000256" key="4">
    <source>
        <dbReference type="ARBA" id="ARBA00022982"/>
    </source>
</evidence>
<dbReference type="PANTHER" id="PTHR30176">
    <property type="entry name" value="FERREDOXIN-TYPE PROTEIN NAPH"/>
    <property type="match status" value="1"/>
</dbReference>
<keyword evidence="6" id="KW-0411">Iron-sulfur</keyword>
<dbReference type="KEGG" id="sper:EW093_11715"/>
<proteinExistence type="predicted"/>
<keyword evidence="10" id="KW-1185">Reference proteome</keyword>
<dbReference type="InterPro" id="IPR017896">
    <property type="entry name" value="4Fe4S_Fe-S-bd"/>
</dbReference>
<evidence type="ECO:0000256" key="6">
    <source>
        <dbReference type="ARBA" id="ARBA00023014"/>
    </source>
</evidence>
<dbReference type="OrthoDB" id="9786132at2"/>
<keyword evidence="7" id="KW-0472">Membrane</keyword>
<keyword evidence="5" id="KW-0408">Iron</keyword>
<evidence type="ECO:0000256" key="5">
    <source>
        <dbReference type="ARBA" id="ARBA00023004"/>
    </source>
</evidence>
<feature type="transmembrane region" description="Helical" evidence="7">
    <location>
        <begin position="32"/>
        <end position="52"/>
    </location>
</feature>